<keyword evidence="2" id="KW-1185">Reference proteome</keyword>
<proteinExistence type="predicted"/>
<name>A0A0R1P475_9LACO</name>
<evidence type="ECO:0000313" key="2">
    <source>
        <dbReference type="Proteomes" id="UP000051445"/>
    </source>
</evidence>
<sequence>MKSASQEAKNYLKSFEDWNLIYSRRKISNLANPIEHQQAKYELVERRTVVSAVNQIDPSSAIILECRFIKKYSTQKTIEQLARHDITITVGNFYHRQRKALLLAYEFMPKSHTKIVK</sequence>
<evidence type="ECO:0000313" key="1">
    <source>
        <dbReference type="EMBL" id="KRL27440.1"/>
    </source>
</evidence>
<comment type="caution">
    <text evidence="1">The sequence shown here is derived from an EMBL/GenBank/DDBJ whole genome shotgun (WGS) entry which is preliminary data.</text>
</comment>
<dbReference type="Proteomes" id="UP000051445">
    <property type="component" value="Unassembled WGS sequence"/>
</dbReference>
<gene>
    <name evidence="1" type="ORF">FD27_GL001201</name>
</gene>
<dbReference type="AlphaFoldDB" id="A0A0R1P475"/>
<reference evidence="1 2" key="1">
    <citation type="journal article" date="2015" name="Genome Announc.">
        <title>Expanding the biotechnology potential of lactobacilli through comparative genomics of 213 strains and associated genera.</title>
        <authorList>
            <person name="Sun Z."/>
            <person name="Harris H.M."/>
            <person name="McCann A."/>
            <person name="Guo C."/>
            <person name="Argimon S."/>
            <person name="Zhang W."/>
            <person name="Yang X."/>
            <person name="Jeffery I.B."/>
            <person name="Cooney J.C."/>
            <person name="Kagawa T.F."/>
            <person name="Liu W."/>
            <person name="Song Y."/>
            <person name="Salvetti E."/>
            <person name="Wrobel A."/>
            <person name="Rasinkangas P."/>
            <person name="Parkhill J."/>
            <person name="Rea M.C."/>
            <person name="O'Sullivan O."/>
            <person name="Ritari J."/>
            <person name="Douillard F.P."/>
            <person name="Paul Ross R."/>
            <person name="Yang R."/>
            <person name="Briner A.E."/>
            <person name="Felis G.E."/>
            <person name="de Vos W.M."/>
            <person name="Barrangou R."/>
            <person name="Klaenhammer T.R."/>
            <person name="Caufield P.W."/>
            <person name="Cui Y."/>
            <person name="Zhang H."/>
            <person name="O'Toole P.W."/>
        </authorList>
    </citation>
    <scope>NUCLEOTIDE SEQUENCE [LARGE SCALE GENOMIC DNA]</scope>
    <source>
        <strain evidence="1 2">DSM 13145</strain>
    </source>
</reference>
<dbReference type="PATRIC" id="fig|1423746.3.peg.1222"/>
<organism evidence="1 2">
    <name type="scientific">Limosilactobacillus frumenti DSM 13145</name>
    <dbReference type="NCBI Taxonomy" id="1423746"/>
    <lineage>
        <taxon>Bacteria</taxon>
        <taxon>Bacillati</taxon>
        <taxon>Bacillota</taxon>
        <taxon>Bacilli</taxon>
        <taxon>Lactobacillales</taxon>
        <taxon>Lactobacillaceae</taxon>
        <taxon>Limosilactobacillus</taxon>
    </lineage>
</organism>
<accession>A0A0R1P475</accession>
<dbReference type="RefSeq" id="WP_235803023.1">
    <property type="nucleotide sequence ID" value="NZ_AZER01000016.1"/>
</dbReference>
<dbReference type="EMBL" id="AZER01000016">
    <property type="protein sequence ID" value="KRL27440.1"/>
    <property type="molecule type" value="Genomic_DNA"/>
</dbReference>
<protein>
    <submittedName>
        <fullName evidence="1">Uncharacterized protein</fullName>
    </submittedName>
</protein>